<dbReference type="SUPFAM" id="SSF53383">
    <property type="entry name" value="PLP-dependent transferases"/>
    <property type="match status" value="1"/>
</dbReference>
<dbReference type="InterPro" id="IPR011340">
    <property type="entry name" value="Cys_dSase-rel"/>
</dbReference>
<reference evidence="2 3" key="1">
    <citation type="submission" date="2020-08" db="EMBL/GenBank/DDBJ databases">
        <title>Genomic Encyclopedia of Type Strains, Phase IV (KMG-IV): sequencing the most valuable type-strain genomes for metagenomic binning, comparative biology and taxonomic classification.</title>
        <authorList>
            <person name="Goeker M."/>
        </authorList>
    </citation>
    <scope>NUCLEOTIDE SEQUENCE [LARGE SCALE GENOMIC DNA]</scope>
    <source>
        <strain evidence="2 3">DSM 23562</strain>
    </source>
</reference>
<dbReference type="InterPro" id="IPR015421">
    <property type="entry name" value="PyrdxlP-dep_Trfase_major"/>
</dbReference>
<proteinExistence type="predicted"/>
<dbReference type="PANTHER" id="PTHR43586:SF21">
    <property type="entry name" value="PYRIDOXAL PHOSPHATE (PLP)-DEPENDENT ASPARTATE AMINOTRANSFERASE SUPERFAMILY"/>
    <property type="match status" value="1"/>
</dbReference>
<keyword evidence="3" id="KW-1185">Reference proteome</keyword>
<accession>A0A7W9SRP3</accession>
<protein>
    <submittedName>
        <fullName evidence="2">Cysteine desulfurase family protein (TIGR01976 family)</fullName>
    </submittedName>
</protein>
<dbReference type="InterPro" id="IPR015424">
    <property type="entry name" value="PyrdxlP-dep_Trfase"/>
</dbReference>
<dbReference type="RefSeq" id="WP_184198857.1">
    <property type="nucleotide sequence ID" value="NZ_JACHGW010000003.1"/>
</dbReference>
<gene>
    <name evidence="2" type="ORF">HNQ39_003407</name>
</gene>
<organism evidence="2 3">
    <name type="scientific">Armatimonas rosea</name>
    <dbReference type="NCBI Taxonomy" id="685828"/>
    <lineage>
        <taxon>Bacteria</taxon>
        <taxon>Bacillati</taxon>
        <taxon>Armatimonadota</taxon>
        <taxon>Armatimonadia</taxon>
        <taxon>Armatimonadales</taxon>
        <taxon>Armatimonadaceae</taxon>
        <taxon>Armatimonas</taxon>
    </lineage>
</organism>
<name>A0A7W9SRP3_ARMRO</name>
<sequence>MSFPIDTIRAQFPALANNPDLIFFDNPGGTQVPQSVIDAVSGYWATSCANVGGAFATSQRTDATVAAARAAMARLLGTPDPYEIVFGQSMTALTFHLARSFGETLSPGDEIIVTDLDHDANVAPWRELEAVGAVIRRVPFDPATGLLDMTALEAALTPGKTRLLAITAASNALGTIPDLAHAIGLAHAAGALVSVDAVQFVPHCPTDVRALNCDFLACSAYKFFGPHIGVLYGKREHLERLKPHKVRPAKTSIPHCWEQGTLNHECLAGVTAAVEYIESVGMDAMQRYEAELGTRLLEGLHRLPGVTVYGPGKSDRVPTVAFTVAGHTPRAVAEVLGAAGICTWSGNYYAVGVMETLSLPEGAVRVGLAHYNTVPEVERLLSILATLESK</sequence>
<feature type="domain" description="Aminotransferase class V" evidence="1">
    <location>
        <begin position="22"/>
        <end position="380"/>
    </location>
</feature>
<dbReference type="NCBIfam" id="TIGR01976">
    <property type="entry name" value="am_tr_V_VC1184"/>
    <property type="match status" value="1"/>
</dbReference>
<evidence type="ECO:0000313" key="2">
    <source>
        <dbReference type="EMBL" id="MBB6051597.1"/>
    </source>
</evidence>
<dbReference type="Gene3D" id="3.40.640.10">
    <property type="entry name" value="Type I PLP-dependent aspartate aminotransferase-like (Major domain)"/>
    <property type="match status" value="1"/>
</dbReference>
<dbReference type="InterPro" id="IPR015422">
    <property type="entry name" value="PyrdxlP-dep_Trfase_small"/>
</dbReference>
<evidence type="ECO:0000259" key="1">
    <source>
        <dbReference type="Pfam" id="PF00266"/>
    </source>
</evidence>
<evidence type="ECO:0000313" key="3">
    <source>
        <dbReference type="Proteomes" id="UP000520814"/>
    </source>
</evidence>
<dbReference type="PANTHER" id="PTHR43586">
    <property type="entry name" value="CYSTEINE DESULFURASE"/>
    <property type="match status" value="1"/>
</dbReference>
<dbReference type="Pfam" id="PF00266">
    <property type="entry name" value="Aminotran_5"/>
    <property type="match status" value="1"/>
</dbReference>
<dbReference type="Gene3D" id="3.90.1150.10">
    <property type="entry name" value="Aspartate Aminotransferase, domain 1"/>
    <property type="match status" value="1"/>
</dbReference>
<dbReference type="InterPro" id="IPR000192">
    <property type="entry name" value="Aminotrans_V_dom"/>
</dbReference>
<comment type="caution">
    <text evidence="2">The sequence shown here is derived from an EMBL/GenBank/DDBJ whole genome shotgun (WGS) entry which is preliminary data.</text>
</comment>
<dbReference type="Proteomes" id="UP000520814">
    <property type="component" value="Unassembled WGS sequence"/>
</dbReference>
<dbReference type="EMBL" id="JACHGW010000003">
    <property type="protein sequence ID" value="MBB6051597.1"/>
    <property type="molecule type" value="Genomic_DNA"/>
</dbReference>
<dbReference type="AlphaFoldDB" id="A0A7W9SRP3"/>